<protein>
    <submittedName>
        <fullName evidence="2">Uncharacterized protein</fullName>
    </submittedName>
</protein>
<gene>
    <name evidence="2" type="ORF">GCM10023307_14480</name>
</gene>
<accession>A0ABP9B4F9</accession>
<reference evidence="3" key="1">
    <citation type="journal article" date="2019" name="Int. J. Syst. Evol. Microbiol.">
        <title>The Global Catalogue of Microorganisms (GCM) 10K type strain sequencing project: providing services to taxonomists for standard genome sequencing and annotation.</title>
        <authorList>
            <consortium name="The Broad Institute Genomics Platform"/>
            <consortium name="The Broad Institute Genome Sequencing Center for Infectious Disease"/>
            <person name="Wu L."/>
            <person name="Ma J."/>
        </authorList>
    </citation>
    <scope>NUCLEOTIDE SEQUENCE [LARGE SCALE GENOMIC DNA]</scope>
    <source>
        <strain evidence="3">JCM 18204</strain>
    </source>
</reference>
<name>A0ABP9B4F9_9GAMM</name>
<keyword evidence="1" id="KW-0812">Transmembrane</keyword>
<proteinExistence type="predicted"/>
<keyword evidence="1" id="KW-1133">Transmembrane helix</keyword>
<evidence type="ECO:0000313" key="3">
    <source>
        <dbReference type="Proteomes" id="UP001499959"/>
    </source>
</evidence>
<evidence type="ECO:0000256" key="1">
    <source>
        <dbReference type="SAM" id="Phobius"/>
    </source>
</evidence>
<feature type="transmembrane region" description="Helical" evidence="1">
    <location>
        <begin position="12"/>
        <end position="29"/>
    </location>
</feature>
<evidence type="ECO:0000313" key="2">
    <source>
        <dbReference type="EMBL" id="GAA4790285.1"/>
    </source>
</evidence>
<comment type="caution">
    <text evidence="2">The sequence shown here is derived from an EMBL/GenBank/DDBJ whole genome shotgun (WGS) entry which is preliminary data.</text>
</comment>
<dbReference type="EMBL" id="BAABJE010000005">
    <property type="protein sequence ID" value="GAA4790285.1"/>
    <property type="molecule type" value="Genomic_DNA"/>
</dbReference>
<keyword evidence="3" id="KW-1185">Reference proteome</keyword>
<sequence length="117" mass="13161">MQCNGSSHMSEVWAIIIGGCLLLIVYGIVSANRSAKRQREAREKMLPYLEETIATDRRHHLFMSDGRRFMDVRILGTTDPKLGQSPLGDWGLMLVILLDSGKKAFIRPSSVRCIEEA</sequence>
<organism evidence="2 3">
    <name type="scientific">Lysobacter hankyongensis</name>
    <dbReference type="NCBI Taxonomy" id="1176535"/>
    <lineage>
        <taxon>Bacteria</taxon>
        <taxon>Pseudomonadati</taxon>
        <taxon>Pseudomonadota</taxon>
        <taxon>Gammaproteobacteria</taxon>
        <taxon>Lysobacterales</taxon>
        <taxon>Lysobacteraceae</taxon>
        <taxon>Lysobacter</taxon>
    </lineage>
</organism>
<keyword evidence="1" id="KW-0472">Membrane</keyword>
<dbReference type="Proteomes" id="UP001499959">
    <property type="component" value="Unassembled WGS sequence"/>
</dbReference>